<dbReference type="Gene3D" id="3.40.630.30">
    <property type="match status" value="1"/>
</dbReference>
<accession>A0ABZ1B6U7</accession>
<keyword evidence="3" id="KW-0012">Acyltransferase</keyword>
<protein>
    <submittedName>
        <fullName evidence="3">GNAT family N-acetyltransferase</fullName>
        <ecNumber evidence="3">2.3.1.-</ecNumber>
    </submittedName>
</protein>
<feature type="region of interest" description="Disordered" evidence="1">
    <location>
        <begin position="123"/>
        <end position="226"/>
    </location>
</feature>
<keyword evidence="4" id="KW-1185">Reference proteome</keyword>
<evidence type="ECO:0000313" key="3">
    <source>
        <dbReference type="EMBL" id="WRL66532.1"/>
    </source>
</evidence>
<dbReference type="CDD" id="cd04301">
    <property type="entry name" value="NAT_SF"/>
    <property type="match status" value="1"/>
</dbReference>
<dbReference type="InterPro" id="IPR016181">
    <property type="entry name" value="Acyl_CoA_acyltransferase"/>
</dbReference>
<proteinExistence type="predicted"/>
<dbReference type="Pfam" id="PF00583">
    <property type="entry name" value="Acetyltransf_1"/>
    <property type="match status" value="1"/>
</dbReference>
<dbReference type="EMBL" id="CP141261">
    <property type="protein sequence ID" value="WRL66532.1"/>
    <property type="molecule type" value="Genomic_DNA"/>
</dbReference>
<dbReference type="GO" id="GO:0016746">
    <property type="term" value="F:acyltransferase activity"/>
    <property type="evidence" value="ECO:0007669"/>
    <property type="project" value="UniProtKB-KW"/>
</dbReference>
<feature type="compositionally biased region" description="Low complexity" evidence="1">
    <location>
        <begin position="164"/>
        <end position="173"/>
    </location>
</feature>
<evidence type="ECO:0000313" key="4">
    <source>
        <dbReference type="Proteomes" id="UP001324287"/>
    </source>
</evidence>
<dbReference type="InterPro" id="IPR000182">
    <property type="entry name" value="GNAT_dom"/>
</dbReference>
<dbReference type="EC" id="2.3.1.-" evidence="3"/>
<name>A0ABZ1B6U7_9ACTN</name>
<evidence type="ECO:0000259" key="2">
    <source>
        <dbReference type="PROSITE" id="PS51186"/>
    </source>
</evidence>
<organism evidence="3 4">
    <name type="scientific">Blastococcus brunescens</name>
    <dbReference type="NCBI Taxonomy" id="1564165"/>
    <lineage>
        <taxon>Bacteria</taxon>
        <taxon>Bacillati</taxon>
        <taxon>Actinomycetota</taxon>
        <taxon>Actinomycetes</taxon>
        <taxon>Geodermatophilales</taxon>
        <taxon>Geodermatophilaceae</taxon>
        <taxon>Blastococcus</taxon>
    </lineage>
</organism>
<dbReference type="Proteomes" id="UP001324287">
    <property type="component" value="Chromosome"/>
</dbReference>
<dbReference type="SUPFAM" id="SSF55729">
    <property type="entry name" value="Acyl-CoA N-acyltransferases (Nat)"/>
    <property type="match status" value="1"/>
</dbReference>
<sequence length="226" mass="24515">MGHRPRTSVRGHSGGRLPCRVASGGERLASDWWRVEDGDRVVAYGWLDDVWGDAEILLAVDQSARGTGAGAFTLARLEEEAAARGLNYVLNVVRDTHPDRVAVTEWFLAHGFTGTDDGRLRKRVGDRKRDIGQRNAGRPGTGTFEPDEAHRAAYDAERERASARPRGSPSSRAVLISAPEPRRAAATWTRSTTVSDVVLRTTPRPAVPGSHGAPVPAARQATPRSR</sequence>
<feature type="compositionally biased region" description="Low complexity" evidence="1">
    <location>
        <begin position="184"/>
        <end position="193"/>
    </location>
</feature>
<feature type="compositionally biased region" description="Basic and acidic residues" evidence="1">
    <location>
        <begin position="147"/>
        <end position="162"/>
    </location>
</feature>
<dbReference type="PROSITE" id="PS51186">
    <property type="entry name" value="GNAT"/>
    <property type="match status" value="1"/>
</dbReference>
<dbReference type="RefSeq" id="WP_324277844.1">
    <property type="nucleotide sequence ID" value="NZ_CP141261.1"/>
</dbReference>
<evidence type="ECO:0000256" key="1">
    <source>
        <dbReference type="SAM" id="MobiDB-lite"/>
    </source>
</evidence>
<keyword evidence="3" id="KW-0808">Transferase</keyword>
<feature type="domain" description="N-acetyltransferase" evidence="2">
    <location>
        <begin position="1"/>
        <end position="131"/>
    </location>
</feature>
<gene>
    <name evidence="3" type="ORF">U6N30_14650</name>
</gene>
<reference evidence="3 4" key="1">
    <citation type="submission" date="2023-12" db="EMBL/GenBank/DDBJ databases">
        <title>Blastococcus brunescens sp. nov., an actonobacterium isolated from sandstone collected in sahara desert.</title>
        <authorList>
            <person name="Gtari M."/>
            <person name="Ghodhbane F."/>
        </authorList>
    </citation>
    <scope>NUCLEOTIDE SEQUENCE [LARGE SCALE GENOMIC DNA]</scope>
    <source>
        <strain evidence="3 4">BMG 8361</strain>
    </source>
</reference>